<dbReference type="AlphaFoldDB" id="A0AAW9K333"/>
<feature type="coiled-coil region" evidence="1">
    <location>
        <begin position="277"/>
        <end position="304"/>
    </location>
</feature>
<evidence type="ECO:0000256" key="1">
    <source>
        <dbReference type="SAM" id="Coils"/>
    </source>
</evidence>
<dbReference type="Proteomes" id="UP001288944">
    <property type="component" value="Unassembled WGS sequence"/>
</dbReference>
<keyword evidence="1" id="KW-0175">Coiled coil</keyword>
<sequence length="347" mass="41324">MDRVDIIVKNLEYQKKYLYDIYNQYIFSDYQETLSEVAITDMDDEIEVNKNLNIVIFCDEFNEILKELFYFNELNLEDYEEVLIKKSYINSYDIDGHKINLNLLHPYLLRGAAIKLIKKINMEALEDVSLLISLKKINLFNRKLISKSNIRDIEIKDLNELKEILNKFKATYYEEKFIYENIPNKVEKEFITDNNMDFNGIKVSICLDFIKKIIECKDGYLGPLNLLEKSCKEEFKKVSNNIINDYINLNYKSEKEGLLNLRSEEKKKLFSTMYYLVNILLEGLENLADSLNKIKEELIKLFEDFDNNLSKSEKYIKIMESNIFEFDEITSNQLNDFKNKIINLYEF</sequence>
<dbReference type="EMBL" id="WNUR01000011">
    <property type="protein sequence ID" value="MDZ7540916.1"/>
    <property type="molecule type" value="Genomic_DNA"/>
</dbReference>
<organism evidence="2 3">
    <name type="scientific">Clostridium perfringens</name>
    <dbReference type="NCBI Taxonomy" id="1502"/>
    <lineage>
        <taxon>Bacteria</taxon>
        <taxon>Bacillati</taxon>
        <taxon>Bacillota</taxon>
        <taxon>Clostridia</taxon>
        <taxon>Eubacteriales</taxon>
        <taxon>Clostridiaceae</taxon>
        <taxon>Clostridium</taxon>
    </lineage>
</organism>
<reference evidence="2" key="1">
    <citation type="submission" date="2019-11" db="EMBL/GenBank/DDBJ databases">
        <title>Characterization of Clostridium perfringens isolates from swine manure treated agricultural soils.</title>
        <authorList>
            <person name="Wushke S.T."/>
        </authorList>
    </citation>
    <scope>NUCLEOTIDE SEQUENCE</scope>
    <source>
        <strain evidence="2">X62</strain>
    </source>
</reference>
<evidence type="ECO:0000313" key="2">
    <source>
        <dbReference type="EMBL" id="MDZ7540916.1"/>
    </source>
</evidence>
<proteinExistence type="predicted"/>
<accession>A0AAW9K333</accession>
<dbReference type="RefSeq" id="WP_283701112.1">
    <property type="nucleotide sequence ID" value="NZ_CATNWK010000008.1"/>
</dbReference>
<name>A0AAW9K333_CLOPF</name>
<protein>
    <submittedName>
        <fullName evidence="2">Uncharacterized protein</fullName>
    </submittedName>
</protein>
<evidence type="ECO:0000313" key="3">
    <source>
        <dbReference type="Proteomes" id="UP001288944"/>
    </source>
</evidence>
<comment type="caution">
    <text evidence="2">The sequence shown here is derived from an EMBL/GenBank/DDBJ whole genome shotgun (WGS) entry which is preliminary data.</text>
</comment>
<gene>
    <name evidence="2" type="ORF">GNF83_06570</name>
</gene>